<keyword evidence="1" id="KW-0472">Membrane</keyword>
<protein>
    <submittedName>
        <fullName evidence="2">Uncharacterized protein</fullName>
    </submittedName>
</protein>
<evidence type="ECO:0000313" key="2">
    <source>
        <dbReference type="EMBL" id="ORX59875.1"/>
    </source>
</evidence>
<comment type="caution">
    <text evidence="2">The sequence shown here is derived from an EMBL/GenBank/DDBJ whole genome shotgun (WGS) entry which is preliminary data.</text>
</comment>
<name>A0A1Y1VLR4_9FUNG</name>
<feature type="transmembrane region" description="Helical" evidence="1">
    <location>
        <begin position="51"/>
        <end position="75"/>
    </location>
</feature>
<feature type="transmembrane region" description="Helical" evidence="1">
    <location>
        <begin position="7"/>
        <end position="25"/>
    </location>
</feature>
<feature type="transmembrane region" description="Helical" evidence="1">
    <location>
        <begin position="128"/>
        <end position="152"/>
    </location>
</feature>
<dbReference type="EMBL" id="MCFH01000002">
    <property type="protein sequence ID" value="ORX59875.1"/>
    <property type="molecule type" value="Genomic_DNA"/>
</dbReference>
<dbReference type="OrthoDB" id="2148978at2759"/>
<sequence>MRSSFDIVVLFFCLMDIGLGIYQLINAVSLTSSKKIKNTYSHYFTEYNASLLKIIITLTIMCLSVAVINLIALVIKNKSILKKHLKIYRVRKFNNSLFMFRIEKAAVEKMIIQHKEDKVRMEKNSNSIAITLLWILLIYLRFIMIGIIIFFAKLNYNNANDMNQIAIFEHLSSYNYRNVINVSNKK</sequence>
<reference evidence="2 3" key="2">
    <citation type="submission" date="2016-08" db="EMBL/GenBank/DDBJ databases">
        <title>Pervasive Adenine N6-methylation of Active Genes in Fungi.</title>
        <authorList>
            <consortium name="DOE Joint Genome Institute"/>
            <person name="Mondo S.J."/>
            <person name="Dannebaum R.O."/>
            <person name="Kuo R.C."/>
            <person name="Labutti K."/>
            <person name="Haridas S."/>
            <person name="Kuo A."/>
            <person name="Salamov A."/>
            <person name="Ahrendt S.R."/>
            <person name="Lipzen A."/>
            <person name="Sullivan W."/>
            <person name="Andreopoulos W.B."/>
            <person name="Clum A."/>
            <person name="Lindquist E."/>
            <person name="Daum C."/>
            <person name="Ramamoorthy G.K."/>
            <person name="Gryganskyi A."/>
            <person name="Culley D."/>
            <person name="Magnuson J.K."/>
            <person name="James T.Y."/>
            <person name="O'Malley M.A."/>
            <person name="Stajich J.E."/>
            <person name="Spatafora J.W."/>
            <person name="Visel A."/>
            <person name="Grigoriev I.V."/>
        </authorList>
    </citation>
    <scope>NUCLEOTIDE SEQUENCE [LARGE SCALE GENOMIC DNA]</scope>
    <source>
        <strain evidence="3">finn</strain>
    </source>
</reference>
<evidence type="ECO:0000256" key="1">
    <source>
        <dbReference type="SAM" id="Phobius"/>
    </source>
</evidence>
<proteinExistence type="predicted"/>
<dbReference type="Proteomes" id="UP000193719">
    <property type="component" value="Unassembled WGS sequence"/>
</dbReference>
<reference evidence="2 3" key="1">
    <citation type="submission" date="2016-08" db="EMBL/GenBank/DDBJ databases">
        <title>Genomes of anaerobic fungi encode conserved fungal cellulosomes for biomass hydrolysis.</title>
        <authorList>
            <consortium name="DOE Joint Genome Institute"/>
            <person name="Haitjema C.H."/>
            <person name="Gilmore S.P."/>
            <person name="Henske J.K."/>
            <person name="Solomon K.V."/>
            <person name="De Groot R."/>
            <person name="Kuo A."/>
            <person name="Mondo S.J."/>
            <person name="Salamov A.A."/>
            <person name="Labutti K."/>
            <person name="Zhao Z."/>
            <person name="Chiniquy J."/>
            <person name="Barry K."/>
            <person name="Brewer H.M."/>
            <person name="Purvine S.O."/>
            <person name="Wright A.T."/>
            <person name="Boxma B."/>
            <person name="Van Alen T."/>
            <person name="Hackstein J.H."/>
            <person name="Baker S.E."/>
            <person name="Grigoriev I.V."/>
            <person name="O'Malley M.A."/>
        </authorList>
    </citation>
    <scope>NUCLEOTIDE SEQUENCE [LARGE SCALE GENOMIC DNA]</scope>
    <source>
        <strain evidence="3">finn</strain>
    </source>
</reference>
<dbReference type="AlphaFoldDB" id="A0A1Y1VLR4"/>
<gene>
    <name evidence="2" type="ORF">BCR36DRAFT_408252</name>
</gene>
<keyword evidence="1" id="KW-0812">Transmembrane</keyword>
<accession>A0A1Y1VLR4</accession>
<keyword evidence="1" id="KW-1133">Transmembrane helix</keyword>
<organism evidence="2 3">
    <name type="scientific">Piromyces finnis</name>
    <dbReference type="NCBI Taxonomy" id="1754191"/>
    <lineage>
        <taxon>Eukaryota</taxon>
        <taxon>Fungi</taxon>
        <taxon>Fungi incertae sedis</taxon>
        <taxon>Chytridiomycota</taxon>
        <taxon>Chytridiomycota incertae sedis</taxon>
        <taxon>Neocallimastigomycetes</taxon>
        <taxon>Neocallimastigales</taxon>
        <taxon>Neocallimastigaceae</taxon>
        <taxon>Piromyces</taxon>
    </lineage>
</organism>
<keyword evidence="3" id="KW-1185">Reference proteome</keyword>
<evidence type="ECO:0000313" key="3">
    <source>
        <dbReference type="Proteomes" id="UP000193719"/>
    </source>
</evidence>